<dbReference type="PANTHER" id="PTHR30572:SF4">
    <property type="entry name" value="ABC TRANSPORTER PERMEASE YTRF"/>
    <property type="match status" value="1"/>
</dbReference>
<dbReference type="RefSeq" id="WP_151147495.1">
    <property type="nucleotide sequence ID" value="NZ_WAGX01000007.1"/>
</dbReference>
<dbReference type="EMBL" id="WAGX01000007">
    <property type="protein sequence ID" value="KAB1435855.1"/>
    <property type="molecule type" value="Genomic_DNA"/>
</dbReference>
<feature type="transmembrane region" description="Helical" evidence="7">
    <location>
        <begin position="18"/>
        <end position="35"/>
    </location>
</feature>
<proteinExistence type="inferred from homology"/>
<reference evidence="9 10" key="1">
    <citation type="submission" date="2019-09" db="EMBL/GenBank/DDBJ databases">
        <authorList>
            <person name="Valk L.C."/>
        </authorList>
    </citation>
    <scope>NUCLEOTIDE SEQUENCE [LARGE SCALE GENOMIC DNA]</scope>
    <source>
        <strain evidence="9">GalUA</strain>
    </source>
</reference>
<comment type="similarity">
    <text evidence="6">Belongs to the ABC-4 integral membrane protein family.</text>
</comment>
<evidence type="ECO:0000256" key="2">
    <source>
        <dbReference type="ARBA" id="ARBA00022475"/>
    </source>
</evidence>
<dbReference type="InterPro" id="IPR003838">
    <property type="entry name" value="ABC3_permease_C"/>
</dbReference>
<dbReference type="GO" id="GO:0005886">
    <property type="term" value="C:plasma membrane"/>
    <property type="evidence" value="ECO:0007669"/>
    <property type="project" value="UniProtKB-SubCell"/>
</dbReference>
<feature type="domain" description="ABC3 transporter permease C-terminal" evidence="8">
    <location>
        <begin position="264"/>
        <end position="382"/>
    </location>
</feature>
<evidence type="ECO:0000256" key="5">
    <source>
        <dbReference type="ARBA" id="ARBA00023136"/>
    </source>
</evidence>
<evidence type="ECO:0000256" key="7">
    <source>
        <dbReference type="SAM" id="Phobius"/>
    </source>
</evidence>
<protein>
    <submittedName>
        <fullName evidence="9">ABC transporter permease</fullName>
    </submittedName>
</protein>
<gene>
    <name evidence="9" type="ORF">F7O84_15880</name>
</gene>
<keyword evidence="3 7" id="KW-0812">Transmembrane</keyword>
<dbReference type="InterPro" id="IPR050250">
    <property type="entry name" value="Macrolide_Exporter_MacB"/>
</dbReference>
<feature type="transmembrane region" description="Helical" evidence="7">
    <location>
        <begin position="354"/>
        <end position="377"/>
    </location>
</feature>
<keyword evidence="5 7" id="KW-0472">Membrane</keyword>
<comment type="caution">
    <text evidence="9">The sequence shown here is derived from an EMBL/GenBank/DDBJ whole genome shotgun (WGS) entry which is preliminary data.</text>
</comment>
<keyword evidence="2" id="KW-1003">Cell membrane</keyword>
<accession>A0A7V7QI74</accession>
<name>A0A7V7QI74_9FIRM</name>
<dbReference type="OrthoDB" id="9812531at2"/>
<dbReference type="Proteomes" id="UP000461768">
    <property type="component" value="Unassembled WGS sequence"/>
</dbReference>
<evidence type="ECO:0000313" key="10">
    <source>
        <dbReference type="Proteomes" id="UP000461768"/>
    </source>
</evidence>
<reference evidence="9 10" key="2">
    <citation type="submission" date="2020-02" db="EMBL/GenBank/DDBJ databases">
        <title>Candidatus Galacturonibacter soehngenii shows hetero-acetogenic catabolism of galacturonic acid but lacks a canonical carbon monoxide dehydrogenase/acetyl-CoA synthase complex.</title>
        <authorList>
            <person name="Diender M."/>
            <person name="Stouten G.R."/>
            <person name="Petersen J.F."/>
            <person name="Nielsen P.H."/>
            <person name="Dueholm M.S."/>
            <person name="Pronk J.T."/>
            <person name="Van Loosdrecht M.C.M."/>
        </authorList>
    </citation>
    <scope>NUCLEOTIDE SEQUENCE [LARGE SCALE GENOMIC DNA]</scope>
    <source>
        <strain evidence="9">GalUA</strain>
    </source>
</reference>
<dbReference type="Pfam" id="PF02687">
    <property type="entry name" value="FtsX"/>
    <property type="match status" value="1"/>
</dbReference>
<dbReference type="GO" id="GO:0022857">
    <property type="term" value="F:transmembrane transporter activity"/>
    <property type="evidence" value="ECO:0007669"/>
    <property type="project" value="TreeGrafter"/>
</dbReference>
<keyword evidence="10" id="KW-1185">Reference proteome</keyword>
<dbReference type="AlphaFoldDB" id="A0A7V7QI74"/>
<comment type="subcellular location">
    <subcellularLocation>
        <location evidence="1">Cell membrane</location>
        <topology evidence="1">Multi-pass membrane protein</topology>
    </subcellularLocation>
</comment>
<feature type="transmembrane region" description="Helical" evidence="7">
    <location>
        <begin position="312"/>
        <end position="333"/>
    </location>
</feature>
<keyword evidence="4 7" id="KW-1133">Transmembrane helix</keyword>
<evidence type="ECO:0000256" key="4">
    <source>
        <dbReference type="ARBA" id="ARBA00022989"/>
    </source>
</evidence>
<organism evidence="9 10">
    <name type="scientific">Candidatus Galacturonatibacter soehngenii</name>
    <dbReference type="NCBI Taxonomy" id="2307010"/>
    <lineage>
        <taxon>Bacteria</taxon>
        <taxon>Bacillati</taxon>
        <taxon>Bacillota</taxon>
        <taxon>Clostridia</taxon>
        <taxon>Lachnospirales</taxon>
        <taxon>Lachnospiraceae</taxon>
        <taxon>Candidatus Galacturonatibacter</taxon>
    </lineage>
</organism>
<dbReference type="PANTHER" id="PTHR30572">
    <property type="entry name" value="MEMBRANE COMPONENT OF TRANSPORTER-RELATED"/>
    <property type="match status" value="1"/>
</dbReference>
<evidence type="ECO:0000313" key="9">
    <source>
        <dbReference type="EMBL" id="KAB1435855.1"/>
    </source>
</evidence>
<evidence type="ECO:0000259" key="8">
    <source>
        <dbReference type="Pfam" id="PF02687"/>
    </source>
</evidence>
<evidence type="ECO:0000256" key="3">
    <source>
        <dbReference type="ARBA" id="ARBA00022692"/>
    </source>
</evidence>
<feature type="transmembrane region" description="Helical" evidence="7">
    <location>
        <begin position="254"/>
        <end position="277"/>
    </location>
</feature>
<sequence>MNLFYITIKNISITKSKLIMIILIFSIGLAFMNIANNISESSLGILKSEYKDYESNRLMRISSGMGRELNENEIEYIKSLQEINNVSLDYYLSLVIEDENRNPIYKTKVQEFNNELAFDYNYLDEDIDGIIVPNISVYIPEGKYTLSTLIGKKVFFEIERVNEYGEAIIIPYQVYVRGSYETNLDEYTASVFVSPSILEEIYRLLEEKRTIYECSIEIKEGSNIYDVAKQIEEIGLETNYKQKSYKESKANLDFLILFIKVLEFILISLGGLCFILFVRNKFLARKKEFGILKLLGYSNWFVTASIFFEILVYFICAVVIGIILYSIGIDFIIRYNLMPYVSKIGYFTPGMFRILFKNIGVISSICAIICIVIYYNIKKIAPLQQLRENEESRRVE</sequence>
<evidence type="ECO:0000256" key="1">
    <source>
        <dbReference type="ARBA" id="ARBA00004651"/>
    </source>
</evidence>
<evidence type="ECO:0000256" key="6">
    <source>
        <dbReference type="ARBA" id="ARBA00038076"/>
    </source>
</evidence>